<name>D1B5P7_THEAS</name>
<dbReference type="KEGG" id="tai:Taci_1106"/>
<comment type="similarity">
    <text evidence="1">Belongs to the TmcAL family.</text>
</comment>
<dbReference type="Proteomes" id="UP000002030">
    <property type="component" value="Chromosome"/>
</dbReference>
<feature type="binding site" evidence="1">
    <location>
        <position position="165"/>
    </location>
    <ligand>
        <name>ATP</name>
        <dbReference type="ChEBI" id="CHEBI:30616"/>
    </ligand>
</feature>
<dbReference type="STRING" id="525903.Taci_1106"/>
<dbReference type="AlphaFoldDB" id="D1B5P7"/>
<comment type="catalytic activity">
    <reaction evidence="1">
        <text>cytidine(34) in elongator tRNA(Met) + acetate + ATP = N(4)-acetylcytidine(34) in elongator tRNA(Met) + AMP + diphosphate</text>
        <dbReference type="Rhea" id="RHEA:58144"/>
        <dbReference type="Rhea" id="RHEA-COMP:10693"/>
        <dbReference type="Rhea" id="RHEA-COMP:10694"/>
        <dbReference type="ChEBI" id="CHEBI:30089"/>
        <dbReference type="ChEBI" id="CHEBI:30616"/>
        <dbReference type="ChEBI" id="CHEBI:33019"/>
        <dbReference type="ChEBI" id="CHEBI:74900"/>
        <dbReference type="ChEBI" id="CHEBI:82748"/>
        <dbReference type="ChEBI" id="CHEBI:456215"/>
    </reaction>
</comment>
<keyword evidence="1" id="KW-0547">Nucleotide-binding</keyword>
<dbReference type="InterPro" id="IPR014729">
    <property type="entry name" value="Rossmann-like_a/b/a_fold"/>
</dbReference>
<keyword evidence="1" id="KW-0067">ATP-binding</keyword>
<dbReference type="PANTHER" id="PTHR37825">
    <property type="entry name" value="TRNA(MET) CYTIDINE ACETATE LIGASE"/>
    <property type="match status" value="1"/>
</dbReference>
<organism evidence="2 3">
    <name type="scientific">Thermanaerovibrio acidaminovorans (strain ATCC 49978 / DSM 6589 / Su883)</name>
    <name type="common">Selenomonas acidaminovorans</name>
    <dbReference type="NCBI Taxonomy" id="525903"/>
    <lineage>
        <taxon>Bacteria</taxon>
        <taxon>Thermotogati</taxon>
        <taxon>Synergistota</taxon>
        <taxon>Synergistia</taxon>
        <taxon>Synergistales</taxon>
        <taxon>Synergistaceae</taxon>
        <taxon>Thermanaerovibrio</taxon>
    </lineage>
</organism>
<dbReference type="InterPro" id="IPR008513">
    <property type="entry name" value="tRNA(Met)_cyd_acetate_ligase"/>
</dbReference>
<dbReference type="OrthoDB" id="9769796at2"/>
<dbReference type="HOGENOM" id="CLU_038915_0_1_0"/>
<comment type="subcellular location">
    <subcellularLocation>
        <location evidence="1">Cytoplasm</location>
    </subcellularLocation>
</comment>
<dbReference type="GO" id="GO:0005737">
    <property type="term" value="C:cytoplasm"/>
    <property type="evidence" value="ECO:0007669"/>
    <property type="project" value="UniProtKB-SubCell"/>
</dbReference>
<dbReference type="EC" id="6.3.4.-" evidence="1"/>
<dbReference type="GO" id="GO:0000049">
    <property type="term" value="F:tRNA binding"/>
    <property type="evidence" value="ECO:0007669"/>
    <property type="project" value="UniProtKB-KW"/>
</dbReference>
<dbReference type="EnsemblBacteria" id="ACZ19338">
    <property type="protein sequence ID" value="ACZ19338"/>
    <property type="gene ID" value="Taci_1106"/>
</dbReference>
<feature type="binding site" evidence="1">
    <location>
        <position position="106"/>
    </location>
    <ligand>
        <name>ATP</name>
        <dbReference type="ChEBI" id="CHEBI:30616"/>
    </ligand>
</feature>
<dbReference type="eggNOG" id="COG1323">
    <property type="taxonomic scope" value="Bacteria"/>
</dbReference>
<dbReference type="PANTHER" id="PTHR37825:SF1">
    <property type="entry name" value="TRNA(MET) CYTIDINE ACETATE LIGASE"/>
    <property type="match status" value="1"/>
</dbReference>
<proteinExistence type="inferred from homology"/>
<gene>
    <name evidence="1" type="primary">tmcAL</name>
    <name evidence="2" type="ordered locus">Taci_1106</name>
</gene>
<dbReference type="GO" id="GO:0005524">
    <property type="term" value="F:ATP binding"/>
    <property type="evidence" value="ECO:0007669"/>
    <property type="project" value="UniProtKB-KW"/>
</dbReference>
<evidence type="ECO:0000313" key="2">
    <source>
        <dbReference type="EMBL" id="ACZ19338.1"/>
    </source>
</evidence>
<protein>
    <recommendedName>
        <fullName evidence="1">tRNA(Met) cytidine acetate ligase</fullName>
        <ecNumber evidence="1">6.3.4.-</ecNumber>
    </recommendedName>
</protein>
<sequence>MTYNTPVAGIVAEYNPLHKGHLHHISATRQMMPRSPIIVVLSSCFVQRGEPSFLDPWSRAEAALEAGADLVLHLPVAFSCHQAQVFASAAVDILAATGVVTHLSFGMEGHKELLKKAGSILIQEPPSFKMRLRRWLDQGFSFVEARSRALEEIEPGLGSFLKGSNNILALAYHMRIAQRKLPIETISVKRIGAAYNQRDFEQIPSATAVRTLWEAGDRERALRGLPPFSARILEREDRRGRVVTTSNPRWWDLLRWRILSTPEDQMISSAEMAEGLENGLKRAARGAESYQDLLESTVSRRYPRSRIQRLCCHLMLSHQHWFNRACQRLGPSWIGVLATNDIGKVLLRRMRSTAELPVLSRFTSPPDGYSRGILALEERALTLWEILAGNPKVDSFRRRRIMMSPSNPLEGSSPEVA</sequence>
<accession>D1B5P7</accession>
<dbReference type="Pfam" id="PF05636">
    <property type="entry name" value="HIGH_NTase1"/>
    <property type="match status" value="1"/>
</dbReference>
<dbReference type="HAMAP" id="MF_01539">
    <property type="entry name" value="TmcAL"/>
    <property type="match status" value="1"/>
</dbReference>
<reference evidence="2 3" key="1">
    <citation type="journal article" date="2009" name="Stand. Genomic Sci.">
        <title>Complete genome sequence of Thermanaerovibrio acidaminovorans type strain (Su883).</title>
        <authorList>
            <person name="Chovatia M."/>
            <person name="Sikorski J."/>
            <person name="Schroder M."/>
            <person name="Lapidus A."/>
            <person name="Nolan M."/>
            <person name="Tice H."/>
            <person name="Glavina Del Rio T."/>
            <person name="Copeland A."/>
            <person name="Cheng J.F."/>
            <person name="Lucas S."/>
            <person name="Chen F."/>
            <person name="Bruce D."/>
            <person name="Goodwin L."/>
            <person name="Pitluck S."/>
            <person name="Ivanova N."/>
            <person name="Mavromatis K."/>
            <person name="Ovchinnikova G."/>
            <person name="Pati A."/>
            <person name="Chen A."/>
            <person name="Palaniappan K."/>
            <person name="Land M."/>
            <person name="Hauser L."/>
            <person name="Chang Y.J."/>
            <person name="Jeffries C.D."/>
            <person name="Chain P."/>
            <person name="Saunders E."/>
            <person name="Detter J.C."/>
            <person name="Brettin T."/>
            <person name="Rohde M."/>
            <person name="Goker M."/>
            <person name="Spring S."/>
            <person name="Bristow J."/>
            <person name="Markowitz V."/>
            <person name="Hugenholtz P."/>
            <person name="Kyrpides N.C."/>
            <person name="Klenk H.P."/>
            <person name="Eisen J.A."/>
        </authorList>
    </citation>
    <scope>NUCLEOTIDE SEQUENCE [LARGE SCALE GENOMIC DNA]</scope>
    <source>
        <strain evidence="3">ATCC 49978 / DSM 6589 / Su883</strain>
    </source>
</reference>
<dbReference type="GO" id="GO:0006400">
    <property type="term" value="P:tRNA modification"/>
    <property type="evidence" value="ECO:0007669"/>
    <property type="project" value="UniProtKB-UniRule"/>
</dbReference>
<keyword evidence="1" id="KW-0819">tRNA processing</keyword>
<keyword evidence="1" id="KW-0820">tRNA-binding</keyword>
<evidence type="ECO:0000313" key="3">
    <source>
        <dbReference type="Proteomes" id="UP000002030"/>
    </source>
</evidence>
<dbReference type="EMBL" id="CP001818">
    <property type="protein sequence ID" value="ACZ19338.1"/>
    <property type="molecule type" value="Genomic_DNA"/>
</dbReference>
<feature type="binding site" evidence="1">
    <location>
        <begin position="11"/>
        <end position="24"/>
    </location>
    <ligand>
        <name>ATP</name>
        <dbReference type="ChEBI" id="CHEBI:30616"/>
    </ligand>
</feature>
<keyword evidence="1" id="KW-0963">Cytoplasm</keyword>
<keyword evidence="1" id="KW-0694">RNA-binding</keyword>
<keyword evidence="1" id="KW-0436">Ligase</keyword>
<dbReference type="GO" id="GO:0016879">
    <property type="term" value="F:ligase activity, forming carbon-nitrogen bonds"/>
    <property type="evidence" value="ECO:0007669"/>
    <property type="project" value="UniProtKB-UniRule"/>
</dbReference>
<evidence type="ECO:0000256" key="1">
    <source>
        <dbReference type="HAMAP-Rule" id="MF_01539"/>
    </source>
</evidence>
<feature type="binding site" evidence="1">
    <location>
        <begin position="190"/>
        <end position="191"/>
    </location>
    <ligand>
        <name>ATP</name>
        <dbReference type="ChEBI" id="CHEBI:30616"/>
    </ligand>
</feature>
<comment type="function">
    <text evidence="1">Catalyzes the formation of N(4)-acetylcytidine (ac(4)C) at the wobble position of elongator tRNA(Met), using acetate and ATP as substrates. First activates an acetate ion to form acetyladenylate (Ac-AMP) and then transfers the acetyl group to tRNA to form ac(4)C34.</text>
</comment>
<dbReference type="SUPFAM" id="SSF52374">
    <property type="entry name" value="Nucleotidylyl transferase"/>
    <property type="match status" value="1"/>
</dbReference>
<dbReference type="Gene3D" id="3.40.50.620">
    <property type="entry name" value="HUPs"/>
    <property type="match status" value="1"/>
</dbReference>
<keyword evidence="3" id="KW-1185">Reference proteome</keyword>